<organism evidence="13 14">
    <name type="scientific">Leucosporidium creatinivorum</name>
    <dbReference type="NCBI Taxonomy" id="106004"/>
    <lineage>
        <taxon>Eukaryota</taxon>
        <taxon>Fungi</taxon>
        <taxon>Dikarya</taxon>
        <taxon>Basidiomycota</taxon>
        <taxon>Pucciniomycotina</taxon>
        <taxon>Microbotryomycetes</taxon>
        <taxon>Leucosporidiales</taxon>
        <taxon>Leucosporidium</taxon>
    </lineage>
</organism>
<comment type="similarity">
    <text evidence="1 11">Belongs to the glycosyl hydrolase 28 family.</text>
</comment>
<evidence type="ECO:0000313" key="14">
    <source>
        <dbReference type="Proteomes" id="UP000193467"/>
    </source>
</evidence>
<keyword evidence="6" id="KW-1015">Disulfide bond</keyword>
<protein>
    <recommendedName>
        <fullName evidence="2">endo-polygalacturonase</fullName>
        <ecNumber evidence="2">3.2.1.15</ecNumber>
    </recommendedName>
</protein>
<dbReference type="AlphaFoldDB" id="A0A1Y2FWD7"/>
<evidence type="ECO:0000256" key="8">
    <source>
        <dbReference type="ARBA" id="ARBA00023316"/>
    </source>
</evidence>
<proteinExistence type="inferred from homology"/>
<dbReference type="InterPro" id="IPR011050">
    <property type="entry name" value="Pectin_lyase_fold/virulence"/>
</dbReference>
<dbReference type="STRING" id="106004.A0A1Y2FWD7"/>
<sequence length="366" mass="38304">MYLNPLFTLSTLATLAVARDTPRRIGRRCTGAISSLDDVDEAVKCTTINIESFTVPVGETFDLDLLDGTTVNVLGDITFATGTDWEGPLMQVAGDDITWNGNGHTIDGNGAYWWDGEGSNGGRTKPRPMFKVKISGTMSDVYLLNPPVQAFSVANKAALTISGATVDVADGNEDDLGHNTDAFDVSGSTSLTIKNSKIDNQDDCIAINDATDLVFDSNTCNGGHGISIGSIKTGKNVKGVTISNNVINNSQQGLRIKTYVDATDASVADVTYSGNTVTGCTKYGVVIQQDYTNSGATGEATNDVSVSNINFTGDTTTVEVEDGAKQVYVLCGSSSCSGTWDWSSLQTSGGDAGSVSNADITGWEAS</sequence>
<dbReference type="InParanoid" id="A0A1Y2FWD7"/>
<dbReference type="OrthoDB" id="1546079at2759"/>
<dbReference type="InterPro" id="IPR000743">
    <property type="entry name" value="Glyco_hydro_28"/>
</dbReference>
<dbReference type="PANTHER" id="PTHR31884:SF1">
    <property type="entry name" value="POLYGALACTURONASE"/>
    <property type="match status" value="1"/>
</dbReference>
<keyword evidence="3 12" id="KW-0732">Signal</keyword>
<name>A0A1Y2FWD7_9BASI</name>
<evidence type="ECO:0000256" key="2">
    <source>
        <dbReference type="ARBA" id="ARBA00012736"/>
    </source>
</evidence>
<dbReference type="EMBL" id="MCGR01000011">
    <property type="protein sequence ID" value="ORY88355.1"/>
    <property type="molecule type" value="Genomic_DNA"/>
</dbReference>
<evidence type="ECO:0000313" key="13">
    <source>
        <dbReference type="EMBL" id="ORY88355.1"/>
    </source>
</evidence>
<evidence type="ECO:0000256" key="9">
    <source>
        <dbReference type="ARBA" id="ARBA00034074"/>
    </source>
</evidence>
<evidence type="ECO:0000256" key="11">
    <source>
        <dbReference type="RuleBase" id="RU361169"/>
    </source>
</evidence>
<dbReference type="Proteomes" id="UP000193467">
    <property type="component" value="Unassembled WGS sequence"/>
</dbReference>
<dbReference type="InterPro" id="IPR006626">
    <property type="entry name" value="PbH1"/>
</dbReference>
<comment type="catalytic activity">
    <reaction evidence="9">
        <text>(1,4-alpha-D-galacturonosyl)n+m + H2O = (1,4-alpha-D-galacturonosyl)n + (1,4-alpha-D-galacturonosyl)m.</text>
        <dbReference type="EC" id="3.2.1.15"/>
    </reaction>
</comment>
<evidence type="ECO:0000256" key="10">
    <source>
        <dbReference type="PROSITE-ProRule" id="PRU10052"/>
    </source>
</evidence>
<gene>
    <name evidence="13" type="ORF">BCR35DRAFT_320890</name>
</gene>
<dbReference type="PANTHER" id="PTHR31884">
    <property type="entry name" value="POLYGALACTURONASE"/>
    <property type="match status" value="1"/>
</dbReference>
<dbReference type="GO" id="GO:0045490">
    <property type="term" value="P:pectin catabolic process"/>
    <property type="evidence" value="ECO:0007669"/>
    <property type="project" value="TreeGrafter"/>
</dbReference>
<comment type="caution">
    <text evidence="13">The sequence shown here is derived from an EMBL/GenBank/DDBJ whole genome shotgun (WGS) entry which is preliminary data.</text>
</comment>
<evidence type="ECO:0000256" key="4">
    <source>
        <dbReference type="ARBA" id="ARBA00022737"/>
    </source>
</evidence>
<feature type="chain" id="PRO_5013367916" description="endo-polygalacturonase" evidence="12">
    <location>
        <begin position="19"/>
        <end position="366"/>
    </location>
</feature>
<keyword evidence="14" id="KW-1185">Reference proteome</keyword>
<dbReference type="InterPro" id="IPR050434">
    <property type="entry name" value="Glycosyl_hydrlase_28"/>
</dbReference>
<keyword evidence="8" id="KW-0961">Cell wall biogenesis/degradation</keyword>
<keyword evidence="5 11" id="KW-0378">Hydrolase</keyword>
<dbReference type="SUPFAM" id="SSF51126">
    <property type="entry name" value="Pectin lyase-like"/>
    <property type="match status" value="1"/>
</dbReference>
<keyword evidence="7 11" id="KW-0326">Glycosidase</keyword>
<reference evidence="13 14" key="1">
    <citation type="submission" date="2016-07" db="EMBL/GenBank/DDBJ databases">
        <title>Pervasive Adenine N6-methylation of Active Genes in Fungi.</title>
        <authorList>
            <consortium name="DOE Joint Genome Institute"/>
            <person name="Mondo S.J."/>
            <person name="Dannebaum R.O."/>
            <person name="Kuo R.C."/>
            <person name="Labutti K."/>
            <person name="Haridas S."/>
            <person name="Kuo A."/>
            <person name="Salamov A."/>
            <person name="Ahrendt S.R."/>
            <person name="Lipzen A."/>
            <person name="Sullivan W."/>
            <person name="Andreopoulos W.B."/>
            <person name="Clum A."/>
            <person name="Lindquist E."/>
            <person name="Daum C."/>
            <person name="Ramamoorthy G.K."/>
            <person name="Gryganskyi A."/>
            <person name="Culley D."/>
            <person name="Magnuson J.K."/>
            <person name="James T.Y."/>
            <person name="O'Malley M.A."/>
            <person name="Stajich J.E."/>
            <person name="Spatafora J.W."/>
            <person name="Visel A."/>
            <person name="Grigoriev I.V."/>
        </authorList>
    </citation>
    <scope>NUCLEOTIDE SEQUENCE [LARGE SCALE GENOMIC DNA]</scope>
    <source>
        <strain evidence="13 14">62-1032</strain>
    </source>
</reference>
<dbReference type="EC" id="3.2.1.15" evidence="2"/>
<dbReference type="Pfam" id="PF00295">
    <property type="entry name" value="Glyco_hydro_28"/>
    <property type="match status" value="1"/>
</dbReference>
<dbReference type="InterPro" id="IPR012334">
    <property type="entry name" value="Pectin_lyas_fold"/>
</dbReference>
<evidence type="ECO:0000256" key="6">
    <source>
        <dbReference type="ARBA" id="ARBA00023157"/>
    </source>
</evidence>
<accession>A0A1Y2FWD7</accession>
<evidence type="ECO:0000256" key="1">
    <source>
        <dbReference type="ARBA" id="ARBA00008834"/>
    </source>
</evidence>
<dbReference type="SMART" id="SM00710">
    <property type="entry name" value="PbH1"/>
    <property type="match status" value="5"/>
</dbReference>
<evidence type="ECO:0000256" key="7">
    <source>
        <dbReference type="ARBA" id="ARBA00023295"/>
    </source>
</evidence>
<evidence type="ECO:0000256" key="5">
    <source>
        <dbReference type="ARBA" id="ARBA00022801"/>
    </source>
</evidence>
<dbReference type="GO" id="GO:0005576">
    <property type="term" value="C:extracellular region"/>
    <property type="evidence" value="ECO:0007669"/>
    <property type="project" value="TreeGrafter"/>
</dbReference>
<dbReference type="GO" id="GO:0071555">
    <property type="term" value="P:cell wall organization"/>
    <property type="evidence" value="ECO:0007669"/>
    <property type="project" value="UniProtKB-KW"/>
</dbReference>
<keyword evidence="4" id="KW-0677">Repeat</keyword>
<dbReference type="GO" id="GO:0004650">
    <property type="term" value="F:polygalacturonase activity"/>
    <property type="evidence" value="ECO:0007669"/>
    <property type="project" value="UniProtKB-EC"/>
</dbReference>
<evidence type="ECO:0000256" key="3">
    <source>
        <dbReference type="ARBA" id="ARBA00022729"/>
    </source>
</evidence>
<dbReference type="Gene3D" id="2.160.20.10">
    <property type="entry name" value="Single-stranded right-handed beta-helix, Pectin lyase-like"/>
    <property type="match status" value="1"/>
</dbReference>
<feature type="active site" evidence="10">
    <location>
        <position position="224"/>
    </location>
</feature>
<evidence type="ECO:0000256" key="12">
    <source>
        <dbReference type="SAM" id="SignalP"/>
    </source>
</evidence>
<dbReference type="PROSITE" id="PS00502">
    <property type="entry name" value="POLYGALACTURONASE"/>
    <property type="match status" value="1"/>
</dbReference>
<feature type="signal peptide" evidence="12">
    <location>
        <begin position="1"/>
        <end position="18"/>
    </location>
</feature>